<dbReference type="Proteomes" id="UP000886998">
    <property type="component" value="Unassembled WGS sequence"/>
</dbReference>
<accession>A0A8X7C1R3</accession>
<comment type="caution">
    <text evidence="2">The sequence shown here is derived from an EMBL/GenBank/DDBJ whole genome shotgun (WGS) entry which is preliminary data.</text>
</comment>
<name>A0A8X7C1R3_9ARAC</name>
<feature type="compositionally biased region" description="Polar residues" evidence="1">
    <location>
        <begin position="337"/>
        <end position="347"/>
    </location>
</feature>
<feature type="region of interest" description="Disordered" evidence="1">
    <location>
        <begin position="268"/>
        <end position="368"/>
    </location>
</feature>
<feature type="region of interest" description="Disordered" evidence="1">
    <location>
        <begin position="413"/>
        <end position="491"/>
    </location>
</feature>
<feature type="compositionally biased region" description="Polar residues" evidence="1">
    <location>
        <begin position="354"/>
        <end position="365"/>
    </location>
</feature>
<dbReference type="EMBL" id="BMAV01007832">
    <property type="protein sequence ID" value="GFY50973.1"/>
    <property type="molecule type" value="Genomic_DNA"/>
</dbReference>
<dbReference type="AlphaFoldDB" id="A0A8X7C1R3"/>
<feature type="compositionally biased region" description="Polar residues" evidence="1">
    <location>
        <begin position="319"/>
        <end position="329"/>
    </location>
</feature>
<reference evidence="2" key="1">
    <citation type="submission" date="2020-08" db="EMBL/GenBank/DDBJ databases">
        <title>Multicomponent nature underlies the extraordinary mechanical properties of spider dragline silk.</title>
        <authorList>
            <person name="Kono N."/>
            <person name="Nakamura H."/>
            <person name="Mori M."/>
            <person name="Yoshida Y."/>
            <person name="Ohtoshi R."/>
            <person name="Malay A.D."/>
            <person name="Moran D.A.P."/>
            <person name="Tomita M."/>
            <person name="Numata K."/>
            <person name="Arakawa K."/>
        </authorList>
    </citation>
    <scope>NUCLEOTIDE SEQUENCE</scope>
</reference>
<feature type="compositionally biased region" description="Polar residues" evidence="1">
    <location>
        <begin position="268"/>
        <end position="277"/>
    </location>
</feature>
<keyword evidence="3" id="KW-1185">Reference proteome</keyword>
<evidence type="ECO:0000313" key="3">
    <source>
        <dbReference type="Proteomes" id="UP000886998"/>
    </source>
</evidence>
<gene>
    <name evidence="2" type="primary">AVEN_92316_1</name>
    <name evidence="2" type="ORF">TNIN_332181</name>
</gene>
<feature type="compositionally biased region" description="Polar residues" evidence="1">
    <location>
        <begin position="439"/>
        <end position="451"/>
    </location>
</feature>
<feature type="compositionally biased region" description="Basic and acidic residues" evidence="1">
    <location>
        <begin position="459"/>
        <end position="491"/>
    </location>
</feature>
<sequence>MRPLLIGIRSRAAVEDPVALKRVVLLSNNKAYHEQIKETKKHKKKNKKKHCAEKTKCIFLEISPEEILTSHDRKLNEESTSSSIIHSNEFINRIEILDYDFDSLSPKWNTRVKQTESFAQTDDMEKNAEVQVDFISNAKPHQNQLVQTDYSCEHLTCINSTVKKQLSHRRGQTPESPGTKVCTMSFPEWKKRKADNISNLEERAYRLSRWFGKGNQQHTNPLGRLCKGRVARNLEESNSESSHDISSHFDIFQNPRILAHRDAAVQTDLTPLSNPNPELSEDKKVEPHPNRNAHKRYSSSPVRKMGQDLLTAIKEATPKNRTQQKNKTQPYHKLENEQNPSTIQSKPTADAEIQSHQNTSNQSNPKYEEKKFILDRCLDSKRKTVSQLNAENAGNSKMISRLNDISFNAEQPEHEKAGLERFPTKKKDVSKNTEKQDSTAHNQDGNFSDSNIRIKKDKKREGKPQSKEKKDSLHDPDTEETLMDKTPKRRKAEMFSKIRNEHDWMEKNHISPKHELRDKGALSKPELIRIRKRFSNYLKGQYRSLEDETVGKSYMMMQDLKEVLQKRGISN</sequence>
<evidence type="ECO:0000256" key="1">
    <source>
        <dbReference type="SAM" id="MobiDB-lite"/>
    </source>
</evidence>
<proteinExistence type="predicted"/>
<protein>
    <submittedName>
        <fullName evidence="2">Uncharacterized protein</fullName>
    </submittedName>
</protein>
<feature type="compositionally biased region" description="Basic and acidic residues" evidence="1">
    <location>
        <begin position="280"/>
        <end position="289"/>
    </location>
</feature>
<organism evidence="2 3">
    <name type="scientific">Trichonephila inaurata madagascariensis</name>
    <dbReference type="NCBI Taxonomy" id="2747483"/>
    <lineage>
        <taxon>Eukaryota</taxon>
        <taxon>Metazoa</taxon>
        <taxon>Ecdysozoa</taxon>
        <taxon>Arthropoda</taxon>
        <taxon>Chelicerata</taxon>
        <taxon>Arachnida</taxon>
        <taxon>Araneae</taxon>
        <taxon>Araneomorphae</taxon>
        <taxon>Entelegynae</taxon>
        <taxon>Araneoidea</taxon>
        <taxon>Nephilidae</taxon>
        <taxon>Trichonephila</taxon>
        <taxon>Trichonephila inaurata</taxon>
    </lineage>
</organism>
<dbReference type="OrthoDB" id="6434656at2759"/>
<evidence type="ECO:0000313" key="2">
    <source>
        <dbReference type="EMBL" id="GFY50973.1"/>
    </source>
</evidence>
<feature type="compositionally biased region" description="Basic and acidic residues" evidence="1">
    <location>
        <begin position="413"/>
        <end position="438"/>
    </location>
</feature>